<protein>
    <submittedName>
        <fullName evidence="2">Acetyltransferase</fullName>
    </submittedName>
</protein>
<dbReference type="AlphaFoldDB" id="A0A2N5H8V1"/>
<dbReference type="PANTHER" id="PTHR21310:SF42">
    <property type="entry name" value="BIFUNCTIONAL AAC_APH"/>
    <property type="match status" value="1"/>
</dbReference>
<dbReference type="CDD" id="cd05155">
    <property type="entry name" value="APH_ChoK_like_1"/>
    <property type="match status" value="1"/>
</dbReference>
<comment type="caution">
    <text evidence="2">The sequence shown here is derived from an EMBL/GenBank/DDBJ whole genome shotgun (WGS) entry which is preliminary data.</text>
</comment>
<dbReference type="InterPro" id="IPR051678">
    <property type="entry name" value="AGP_Transferase"/>
</dbReference>
<accession>A0A2N5H8V1</accession>
<feature type="domain" description="Aminoglycoside phosphotransferase" evidence="1">
    <location>
        <begin position="30"/>
        <end position="256"/>
    </location>
</feature>
<dbReference type="Proteomes" id="UP000234950">
    <property type="component" value="Unassembled WGS sequence"/>
</dbReference>
<dbReference type="SUPFAM" id="SSF56112">
    <property type="entry name" value="Protein kinase-like (PK-like)"/>
    <property type="match status" value="1"/>
</dbReference>
<dbReference type="InterPro" id="IPR011009">
    <property type="entry name" value="Kinase-like_dom_sf"/>
</dbReference>
<dbReference type="InterPro" id="IPR002575">
    <property type="entry name" value="Aminoglycoside_PTrfase"/>
</dbReference>
<sequence length="294" mass="33628">MFNINVDLVRNLIKEQFPEWSNLEIKPVKNGGHDNRTFHLGENMIARLPSAEWYVPQVEKEHKWLSVLSKQLSLPISIPLAKGKPNKDYPSPWSIYKWVEGETVTLENIVDLNQFAKDLGGFLVELQSIDASEGPVAGIHNFYRGGDLAVYNEQSKNAIENNKEIFNELLLKEIWELSLDSKWDSDPVWLHGDVAPGNILVKNGKLCAVIDFGVLGVGDPSCDAAMAWTFFDDTSRKVFKTTLKMDEETWNRARGWALWKALITYDGNKNTNKKIAEETYRIIKIIMEEYKVKR</sequence>
<keyword evidence="3" id="KW-1185">Reference proteome</keyword>
<evidence type="ECO:0000313" key="2">
    <source>
        <dbReference type="EMBL" id="PLS01953.1"/>
    </source>
</evidence>
<dbReference type="EMBL" id="PGVE01000086">
    <property type="protein sequence ID" value="PLS01953.1"/>
    <property type="molecule type" value="Genomic_DNA"/>
</dbReference>
<organism evidence="2 3">
    <name type="scientific">Neobacillus cucumis</name>
    <dbReference type="NCBI Taxonomy" id="1740721"/>
    <lineage>
        <taxon>Bacteria</taxon>
        <taxon>Bacillati</taxon>
        <taxon>Bacillota</taxon>
        <taxon>Bacilli</taxon>
        <taxon>Bacillales</taxon>
        <taxon>Bacillaceae</taxon>
        <taxon>Neobacillus</taxon>
    </lineage>
</organism>
<keyword evidence="2" id="KW-0808">Transferase</keyword>
<dbReference type="PANTHER" id="PTHR21310">
    <property type="entry name" value="AMINOGLYCOSIDE PHOSPHOTRANSFERASE-RELATED-RELATED"/>
    <property type="match status" value="1"/>
</dbReference>
<gene>
    <name evidence="2" type="ORF">CVD27_22835</name>
</gene>
<reference evidence="2 3" key="1">
    <citation type="submission" date="2017-11" db="EMBL/GenBank/DDBJ databases">
        <title>Comparitive Functional Genomics of Dry Heat Resistant strains isolated from the Viking Spacecraft.</title>
        <authorList>
            <person name="Seuylemezian A."/>
            <person name="Cooper K."/>
            <person name="Vaishampayan P."/>
        </authorList>
    </citation>
    <scope>NUCLEOTIDE SEQUENCE [LARGE SCALE GENOMIC DNA]</scope>
    <source>
        <strain evidence="2 3">V32-6</strain>
    </source>
</reference>
<dbReference type="Pfam" id="PF01636">
    <property type="entry name" value="APH"/>
    <property type="match status" value="1"/>
</dbReference>
<dbReference type="OrthoDB" id="3806873at2"/>
<evidence type="ECO:0000259" key="1">
    <source>
        <dbReference type="Pfam" id="PF01636"/>
    </source>
</evidence>
<proteinExistence type="predicted"/>
<dbReference type="GO" id="GO:0016740">
    <property type="term" value="F:transferase activity"/>
    <property type="evidence" value="ECO:0007669"/>
    <property type="project" value="UniProtKB-KW"/>
</dbReference>
<dbReference type="Gene3D" id="3.90.1200.10">
    <property type="match status" value="1"/>
</dbReference>
<evidence type="ECO:0000313" key="3">
    <source>
        <dbReference type="Proteomes" id="UP000234950"/>
    </source>
</evidence>
<name>A0A2N5H8V1_9BACI</name>
<dbReference type="Gene3D" id="3.30.200.20">
    <property type="entry name" value="Phosphorylase Kinase, domain 1"/>
    <property type="match status" value="1"/>
</dbReference>
<dbReference type="RefSeq" id="WP_101650727.1">
    <property type="nucleotide sequence ID" value="NZ_PGVE01000086.1"/>
</dbReference>